<feature type="transmembrane region" description="Helical" evidence="1">
    <location>
        <begin position="333"/>
        <end position="355"/>
    </location>
</feature>
<feature type="transmembrane region" description="Helical" evidence="1">
    <location>
        <begin position="278"/>
        <end position="297"/>
    </location>
</feature>
<organism evidence="2 3">
    <name type="scientific">Halomonas stenophila</name>
    <dbReference type="NCBI Taxonomy" id="795312"/>
    <lineage>
        <taxon>Bacteria</taxon>
        <taxon>Pseudomonadati</taxon>
        <taxon>Pseudomonadota</taxon>
        <taxon>Gammaproteobacteria</taxon>
        <taxon>Oceanospirillales</taxon>
        <taxon>Halomonadaceae</taxon>
        <taxon>Halomonas</taxon>
    </lineage>
</organism>
<dbReference type="PANTHER" id="PTHR33406">
    <property type="entry name" value="MEMBRANE PROTEIN MJ1562-RELATED"/>
    <property type="match status" value="1"/>
</dbReference>
<reference evidence="2 3" key="1">
    <citation type="submission" date="2020-08" db="EMBL/GenBank/DDBJ databases">
        <title>Genomic Encyclopedia of Type Strains, Phase III (KMG-III): the genomes of soil and plant-associated and newly described type strains.</title>
        <authorList>
            <person name="Whitman W."/>
        </authorList>
    </citation>
    <scope>NUCLEOTIDE SEQUENCE [LARGE SCALE GENOMIC DNA]</scope>
    <source>
        <strain evidence="2 3">CECT 7744</strain>
    </source>
</reference>
<feature type="transmembrane region" description="Helical" evidence="1">
    <location>
        <begin position="250"/>
        <end position="269"/>
    </location>
</feature>
<dbReference type="AlphaFoldDB" id="A0A7W5EWY6"/>
<dbReference type="InterPro" id="IPR050545">
    <property type="entry name" value="Mycobact_MmpL"/>
</dbReference>
<feature type="transmembrane region" description="Helical" evidence="1">
    <location>
        <begin position="662"/>
        <end position="680"/>
    </location>
</feature>
<evidence type="ECO:0000256" key="1">
    <source>
        <dbReference type="SAM" id="Phobius"/>
    </source>
</evidence>
<feature type="transmembrane region" description="Helical" evidence="1">
    <location>
        <begin position="714"/>
        <end position="735"/>
    </location>
</feature>
<proteinExistence type="predicted"/>
<comment type="caution">
    <text evidence="2">The sequence shown here is derived from an EMBL/GenBank/DDBJ whole genome shotgun (WGS) entry which is preliminary data.</text>
</comment>
<feature type="transmembrane region" description="Helical" evidence="1">
    <location>
        <begin position="636"/>
        <end position="655"/>
    </location>
</feature>
<keyword evidence="3" id="KW-1185">Reference proteome</keyword>
<dbReference type="Gene3D" id="1.20.1640.10">
    <property type="entry name" value="Multidrug efflux transporter AcrB transmembrane domain"/>
    <property type="match status" value="2"/>
</dbReference>
<evidence type="ECO:0000313" key="3">
    <source>
        <dbReference type="Proteomes" id="UP000518892"/>
    </source>
</evidence>
<keyword evidence="1" id="KW-1133">Transmembrane helix</keyword>
<feature type="transmembrane region" description="Helical" evidence="1">
    <location>
        <begin position="741"/>
        <end position="759"/>
    </location>
</feature>
<dbReference type="SUPFAM" id="SSF82866">
    <property type="entry name" value="Multidrug efflux transporter AcrB transmembrane domain"/>
    <property type="match status" value="2"/>
</dbReference>
<dbReference type="EMBL" id="JACHXR010000011">
    <property type="protein sequence ID" value="MBB3232380.1"/>
    <property type="molecule type" value="Genomic_DNA"/>
</dbReference>
<accession>A0A7W5EWY6</accession>
<dbReference type="PROSITE" id="PS51257">
    <property type="entry name" value="PROKAR_LIPOPROTEIN"/>
    <property type="match status" value="1"/>
</dbReference>
<sequence>MPPPDTRRRLLAALWGGLLLGCALLLAWLLRDGLPADTRLTAMLPEDRRTPLVERADDQLGQAFAERFVLLLDAPSLSEAAADLARALQAAGGERPLLARLDWRASDLADRAPGERLAEARYRLLTGAVRREIDADGGQALVAPALRSLFSPTATTDPVADPFGLLDRWLAARDTSPVQTRDGLLTVSDGGRPQALLIGHLAASPYDLAAQRSLTAVLEAFRADHPEATLSRSGLVFHAAAGARQARNEITTIGLGALAGLLGVLLAVFRSPRAIAQMLLPLATGLLLALPLTLLLFGRLHLLTLAFGASLIGIAIDYALHLQCRRAVQGREFRLSPMLPALSLGLASSLVAYLAQALTPMPGLRQMAVFAALGLAGAWLTVVLWLPRLRLATSPATARLAQGWWRRTGPRGGLSPRLALVGLLLVVGLVTWRLDTDDSLALLNPSPADLLDEERALQGLLGRDTGRRYLLVTAADEPRLLERLERLGTTLERWRDQGADFSVHNLADSVPSPTRQAADLKRVRRLYGEPLAELVARAGLPPRTLDRARARLEAVPLLDVEGWLASPPGRHQRRLWLGDTGDGVAALILLADLPPGAGAEALDARLQALADTRPGVTYVDRAARLGRLLGELRGQIAGWLGGALALLALGLAWRYRGRTWRVLTPPLGGVLGVLGVYALAGVPLNVFSQLGLLLVLGIGLDAGIFGAEAEGRAATWLAISLSTLTSLLAFGLLAFSATPALHYLGLSCLIGLALVWWLARWAAPGVETSPRESAHVETP</sequence>
<feature type="transmembrane region" description="Helical" evidence="1">
    <location>
        <begin position="303"/>
        <end position="321"/>
    </location>
</feature>
<protein>
    <submittedName>
        <fullName evidence="2">Putative exporter</fullName>
    </submittedName>
</protein>
<name>A0A7W5EWY6_9GAMM</name>
<feature type="transmembrane region" description="Helical" evidence="1">
    <location>
        <begin position="686"/>
        <end position="707"/>
    </location>
</feature>
<dbReference type="GO" id="GO:0005886">
    <property type="term" value="C:plasma membrane"/>
    <property type="evidence" value="ECO:0007669"/>
    <property type="project" value="TreeGrafter"/>
</dbReference>
<gene>
    <name evidence="2" type="ORF">FHR97_003248</name>
</gene>
<dbReference type="RefSeq" id="WP_183384819.1">
    <property type="nucleotide sequence ID" value="NZ_JACHXR010000011.1"/>
</dbReference>
<feature type="transmembrane region" description="Helical" evidence="1">
    <location>
        <begin position="414"/>
        <end position="434"/>
    </location>
</feature>
<evidence type="ECO:0000313" key="2">
    <source>
        <dbReference type="EMBL" id="MBB3232380.1"/>
    </source>
</evidence>
<keyword evidence="1" id="KW-0812">Transmembrane</keyword>
<dbReference type="Proteomes" id="UP000518892">
    <property type="component" value="Unassembled WGS sequence"/>
</dbReference>
<feature type="transmembrane region" description="Helical" evidence="1">
    <location>
        <begin position="367"/>
        <end position="386"/>
    </location>
</feature>
<dbReference type="PANTHER" id="PTHR33406:SF13">
    <property type="entry name" value="MEMBRANE PROTEIN YDFJ"/>
    <property type="match status" value="1"/>
</dbReference>
<keyword evidence="1" id="KW-0472">Membrane</keyword>